<dbReference type="EMBL" id="JYJB01000007">
    <property type="protein sequence ID" value="KJL48258.1"/>
    <property type="molecule type" value="Genomic_DNA"/>
</dbReference>
<reference evidence="1 2" key="1">
    <citation type="submission" date="2015-02" db="EMBL/GenBank/DDBJ databases">
        <title>Draft genome sequences of ten Microbacterium spp. with emphasis on heavy metal contaminated environments.</title>
        <authorList>
            <person name="Corretto E."/>
        </authorList>
    </citation>
    <scope>NUCLEOTIDE SEQUENCE [LARGE SCALE GENOMIC DNA]</scope>
    <source>
        <strain evidence="1 2">SA35</strain>
    </source>
</reference>
<evidence type="ECO:0000313" key="2">
    <source>
        <dbReference type="Proteomes" id="UP000033900"/>
    </source>
</evidence>
<keyword evidence="2" id="KW-1185">Reference proteome</keyword>
<dbReference type="OrthoDB" id="4376297at2"/>
<dbReference type="Proteomes" id="UP000033900">
    <property type="component" value="Unassembled WGS sequence"/>
</dbReference>
<dbReference type="RefSeq" id="WP_052676224.1">
    <property type="nucleotide sequence ID" value="NZ_JYJB01000007.1"/>
</dbReference>
<name>A0A0M2HUY2_9MICO</name>
<dbReference type="AlphaFoldDB" id="A0A0M2HUY2"/>
<dbReference type="PATRIC" id="fig|273678.4.peg.1013"/>
<evidence type="ECO:0000313" key="1">
    <source>
        <dbReference type="EMBL" id="KJL48258.1"/>
    </source>
</evidence>
<protein>
    <recommendedName>
        <fullName evidence="3">Nucleotidyl transferase AbiEii toxin, Type IV TA system</fullName>
    </recommendedName>
</protein>
<comment type="caution">
    <text evidence="1">The sequence shown here is derived from an EMBL/GenBank/DDBJ whole genome shotgun (WGS) entry which is preliminary data.</text>
</comment>
<accession>A0A0M2HUY2</accession>
<organism evidence="1 2">
    <name type="scientific">Microbacterium hydrocarbonoxydans</name>
    <dbReference type="NCBI Taxonomy" id="273678"/>
    <lineage>
        <taxon>Bacteria</taxon>
        <taxon>Bacillati</taxon>
        <taxon>Actinomycetota</taxon>
        <taxon>Actinomycetes</taxon>
        <taxon>Micrococcales</taxon>
        <taxon>Microbacteriaceae</taxon>
        <taxon>Microbacterium</taxon>
    </lineage>
</organism>
<sequence length="174" mass="18865">MRLRDAGATATIQIVGGAAIALTLDGDRPATVDVDGSITPVEDVEVIAARLARERGWPADWVNDKAKIFLPDGMGRSPEWVTLYDEDGIVVQAASPSMLLAMKRRAVERRGLRDIDDVAILLSVIGIDDADAAEGLLNEFFPGEDLSPRTYERIWKVLAAGLPSRMQPPPPDFS</sequence>
<evidence type="ECO:0008006" key="3">
    <source>
        <dbReference type="Google" id="ProtNLM"/>
    </source>
</evidence>
<proteinExistence type="predicted"/>
<gene>
    <name evidence="1" type="ORF">RS84_01017</name>
</gene>
<dbReference type="STRING" id="273678.RS84_01017"/>